<comment type="caution">
    <text evidence="2">The sequence shown here is derived from an EMBL/GenBank/DDBJ whole genome shotgun (WGS) entry which is preliminary data.</text>
</comment>
<organism evidence="2 3">
    <name type="scientific">Dichotomicrobium thermohalophilum</name>
    <dbReference type="NCBI Taxonomy" id="933063"/>
    <lineage>
        <taxon>Bacteria</taxon>
        <taxon>Pseudomonadati</taxon>
        <taxon>Pseudomonadota</taxon>
        <taxon>Alphaproteobacteria</taxon>
        <taxon>Hyphomicrobiales</taxon>
        <taxon>Hyphomicrobiaceae</taxon>
        <taxon>Dichotomicrobium</taxon>
    </lineage>
</organism>
<dbReference type="InterPro" id="IPR016181">
    <property type="entry name" value="Acyl_CoA_acyltransferase"/>
</dbReference>
<reference evidence="2 3" key="1">
    <citation type="submission" date="2018-08" db="EMBL/GenBank/DDBJ databases">
        <title>Genomic Encyclopedia of Archaeal and Bacterial Type Strains, Phase II (KMG-II): from individual species to whole genera.</title>
        <authorList>
            <person name="Goeker M."/>
        </authorList>
    </citation>
    <scope>NUCLEOTIDE SEQUENCE [LARGE SCALE GENOMIC DNA]</scope>
    <source>
        <strain evidence="2 3">DSM 5002</strain>
    </source>
</reference>
<proteinExistence type="predicted"/>
<name>A0A397PJN0_9HYPH</name>
<dbReference type="AlphaFoldDB" id="A0A397PJN0"/>
<dbReference type="Proteomes" id="UP000266273">
    <property type="component" value="Unassembled WGS sequence"/>
</dbReference>
<accession>A0A397PJN0</accession>
<dbReference type="EMBL" id="QXDF01000003">
    <property type="protein sequence ID" value="RIA47475.1"/>
    <property type="molecule type" value="Genomic_DNA"/>
</dbReference>
<dbReference type="OrthoDB" id="9815099at2"/>
<dbReference type="Pfam" id="PF00583">
    <property type="entry name" value="Acetyltransf_1"/>
    <property type="match status" value="1"/>
</dbReference>
<evidence type="ECO:0000313" key="2">
    <source>
        <dbReference type="EMBL" id="RIA47475.1"/>
    </source>
</evidence>
<sequence length="181" mass="19316">MDNRSIRLSGPEDAALIEQLHDAVFGPGRFTRTAYRVREQAGEAGFGLTAWCDGELIGSVHFTPVTIGGRGGVMMLGPLAVAPGFKAQGFGRWLVEEGVKEARARGAELVILVGDLPYYARMGFQRVPAGEISLPGPVAPERLLARELREGALAAYRGMVAGDNGWRPRAASETPGQRAAE</sequence>
<evidence type="ECO:0000313" key="3">
    <source>
        <dbReference type="Proteomes" id="UP000266273"/>
    </source>
</evidence>
<dbReference type="SUPFAM" id="SSF55729">
    <property type="entry name" value="Acyl-CoA N-acyltransferases (Nat)"/>
    <property type="match status" value="1"/>
</dbReference>
<evidence type="ECO:0000259" key="1">
    <source>
        <dbReference type="PROSITE" id="PS51186"/>
    </source>
</evidence>
<dbReference type="RefSeq" id="WP_119062340.1">
    <property type="nucleotide sequence ID" value="NZ_QXDF01000003.1"/>
</dbReference>
<dbReference type="PROSITE" id="PS51186">
    <property type="entry name" value="GNAT"/>
    <property type="match status" value="1"/>
</dbReference>
<protein>
    <submittedName>
        <fullName evidence="2">Putative N-acetyltransferase YhbS</fullName>
    </submittedName>
</protein>
<dbReference type="InterPro" id="IPR000182">
    <property type="entry name" value="GNAT_dom"/>
</dbReference>
<feature type="domain" description="N-acetyltransferase" evidence="1">
    <location>
        <begin position="4"/>
        <end position="149"/>
    </location>
</feature>
<gene>
    <name evidence="2" type="ORF">BXY53_2556</name>
</gene>
<dbReference type="CDD" id="cd04301">
    <property type="entry name" value="NAT_SF"/>
    <property type="match status" value="1"/>
</dbReference>
<keyword evidence="2" id="KW-0808">Transferase</keyword>
<keyword evidence="3" id="KW-1185">Reference proteome</keyword>
<dbReference type="GO" id="GO:0016747">
    <property type="term" value="F:acyltransferase activity, transferring groups other than amino-acyl groups"/>
    <property type="evidence" value="ECO:0007669"/>
    <property type="project" value="InterPro"/>
</dbReference>
<dbReference type="Gene3D" id="3.40.630.30">
    <property type="match status" value="1"/>
</dbReference>